<evidence type="ECO:0000313" key="11">
    <source>
        <dbReference type="Proteomes" id="UP001597469"/>
    </source>
</evidence>
<dbReference type="Pfam" id="PF03901">
    <property type="entry name" value="Glyco_transf_22"/>
    <property type="match status" value="1"/>
</dbReference>
<feature type="transmembrane region" description="Helical" evidence="9">
    <location>
        <begin position="105"/>
        <end position="127"/>
    </location>
</feature>
<feature type="transmembrane region" description="Helical" evidence="9">
    <location>
        <begin position="216"/>
        <end position="236"/>
    </location>
</feature>
<evidence type="ECO:0000256" key="9">
    <source>
        <dbReference type="SAM" id="Phobius"/>
    </source>
</evidence>
<keyword evidence="8 9" id="KW-0472">Membrane</keyword>
<feature type="transmembrane region" description="Helical" evidence="9">
    <location>
        <begin position="178"/>
        <end position="196"/>
    </location>
</feature>
<feature type="transmembrane region" description="Helical" evidence="9">
    <location>
        <begin position="21"/>
        <end position="43"/>
    </location>
</feature>
<gene>
    <name evidence="10" type="ORF">ACFSUS_01520</name>
</gene>
<keyword evidence="4" id="KW-0808">Transferase</keyword>
<proteinExistence type="predicted"/>
<dbReference type="InterPro" id="IPR005599">
    <property type="entry name" value="GPI_mannosylTrfase"/>
</dbReference>
<protein>
    <recommendedName>
        <fullName evidence="12">Alg9-like mannosyltransferase family protein</fullName>
    </recommendedName>
</protein>
<name>A0ABW5LWX9_9BACT</name>
<feature type="transmembrane region" description="Helical" evidence="9">
    <location>
        <begin position="304"/>
        <end position="321"/>
    </location>
</feature>
<keyword evidence="7 9" id="KW-1133">Transmembrane helix</keyword>
<feature type="transmembrane region" description="Helical" evidence="9">
    <location>
        <begin position="359"/>
        <end position="380"/>
    </location>
</feature>
<evidence type="ECO:0000256" key="8">
    <source>
        <dbReference type="ARBA" id="ARBA00023136"/>
    </source>
</evidence>
<dbReference type="EMBL" id="JBHULN010000001">
    <property type="protein sequence ID" value="MFD2569292.1"/>
    <property type="molecule type" value="Genomic_DNA"/>
</dbReference>
<keyword evidence="11" id="KW-1185">Reference proteome</keyword>
<keyword evidence="5 9" id="KW-0812">Transmembrane</keyword>
<evidence type="ECO:0000256" key="6">
    <source>
        <dbReference type="ARBA" id="ARBA00022824"/>
    </source>
</evidence>
<keyword evidence="6" id="KW-0256">Endoplasmic reticulum</keyword>
<comment type="subcellular location">
    <subcellularLocation>
        <location evidence="1">Endomembrane system</location>
        <topology evidence="1">Multi-pass membrane protein</topology>
    </subcellularLocation>
    <subcellularLocation>
        <location evidence="2">Endoplasmic reticulum membrane</location>
    </subcellularLocation>
</comment>
<organism evidence="10 11">
    <name type="scientific">Spirosoma soli</name>
    <dbReference type="NCBI Taxonomy" id="1770529"/>
    <lineage>
        <taxon>Bacteria</taxon>
        <taxon>Pseudomonadati</taxon>
        <taxon>Bacteroidota</taxon>
        <taxon>Cytophagia</taxon>
        <taxon>Cytophagales</taxon>
        <taxon>Cytophagaceae</taxon>
        <taxon>Spirosoma</taxon>
    </lineage>
</organism>
<evidence type="ECO:0000256" key="7">
    <source>
        <dbReference type="ARBA" id="ARBA00022989"/>
    </source>
</evidence>
<feature type="transmembrane region" description="Helical" evidence="9">
    <location>
        <begin position="133"/>
        <end position="150"/>
    </location>
</feature>
<dbReference type="PANTHER" id="PTHR22760">
    <property type="entry name" value="GLYCOSYLTRANSFERASE"/>
    <property type="match status" value="1"/>
</dbReference>
<evidence type="ECO:0000256" key="4">
    <source>
        <dbReference type="ARBA" id="ARBA00022679"/>
    </source>
</evidence>
<evidence type="ECO:0000256" key="5">
    <source>
        <dbReference type="ARBA" id="ARBA00022692"/>
    </source>
</evidence>
<evidence type="ECO:0000256" key="2">
    <source>
        <dbReference type="ARBA" id="ARBA00004586"/>
    </source>
</evidence>
<keyword evidence="3" id="KW-0328">Glycosyltransferase</keyword>
<reference evidence="11" key="1">
    <citation type="journal article" date="2019" name="Int. J. Syst. Evol. Microbiol.">
        <title>The Global Catalogue of Microorganisms (GCM) 10K type strain sequencing project: providing services to taxonomists for standard genome sequencing and annotation.</title>
        <authorList>
            <consortium name="The Broad Institute Genomics Platform"/>
            <consortium name="The Broad Institute Genome Sequencing Center for Infectious Disease"/>
            <person name="Wu L."/>
            <person name="Ma J."/>
        </authorList>
    </citation>
    <scope>NUCLEOTIDE SEQUENCE [LARGE SCALE GENOMIC DNA]</scope>
    <source>
        <strain evidence="11">KCTC 42805</strain>
    </source>
</reference>
<evidence type="ECO:0008006" key="12">
    <source>
        <dbReference type="Google" id="ProtNLM"/>
    </source>
</evidence>
<evidence type="ECO:0000313" key="10">
    <source>
        <dbReference type="EMBL" id="MFD2569292.1"/>
    </source>
</evidence>
<feature type="transmembrane region" description="Helical" evidence="9">
    <location>
        <begin position="327"/>
        <end position="347"/>
    </location>
</feature>
<evidence type="ECO:0000256" key="1">
    <source>
        <dbReference type="ARBA" id="ARBA00004127"/>
    </source>
</evidence>
<evidence type="ECO:0000256" key="3">
    <source>
        <dbReference type="ARBA" id="ARBA00022676"/>
    </source>
</evidence>
<dbReference type="RefSeq" id="WP_381518097.1">
    <property type="nucleotide sequence ID" value="NZ_JBHULN010000001.1"/>
</dbReference>
<sequence length="504" mass="58764">MSTSFNSIREKGLLIITQDSRLRWLFLFSLLIQIVFCITQVGYLHPDQHFQLIEFSSWQLGEPSGATSVWELNSHIRPTLQVYLFSGFVEICRFFHIYDAYVQLTILRLIFGLLAFITFNAIGIYYFKHNRELLYPVLLLINLSWTLPYIRTLFSSEMASSIVFFSAIVLYQKKGEKYLYVLLIGFLFSLAFYLRFQTAFGILGFGVWMLFIERKYIRLIPMAIGFGFGVVFNLFLDYHFYNQFVFTPYDYFRVNILEGKAAEFGTSSFLVYIFMIALVIGTPPISFFLFYYTLKGAIQQYRQPLVFAVVFFVVGHCLVAHKEERFIFPVLNVLPIITGWGLPSFITYYQHAQKRIRSFLKGVLTISIGLTILVFVVLPLNPYSQSIEFSRKLVNKFEGSNPTIYCLARTPFQTESGLPLTFYRRSAPNIKVVKFYNADSAQYLKNAWLVTTYNDAKPKLTYLDSLGFKPQFYSSTMLWNINRFLQAKNVNTINEIWVLYKKDN</sequence>
<accession>A0ABW5LWX9</accession>
<dbReference type="Proteomes" id="UP001597469">
    <property type="component" value="Unassembled WGS sequence"/>
</dbReference>
<comment type="caution">
    <text evidence="10">The sequence shown here is derived from an EMBL/GenBank/DDBJ whole genome shotgun (WGS) entry which is preliminary data.</text>
</comment>
<feature type="transmembrane region" description="Helical" evidence="9">
    <location>
        <begin position="269"/>
        <end position="292"/>
    </location>
</feature>